<accession>A0A973AAQ2</accession>
<dbReference type="PANTHER" id="PTHR39338">
    <property type="entry name" value="BLL5662 PROTEIN-RELATED"/>
    <property type="match status" value="1"/>
</dbReference>
<feature type="region of interest" description="Disordered" evidence="1">
    <location>
        <begin position="122"/>
        <end position="183"/>
    </location>
</feature>
<feature type="compositionally biased region" description="Acidic residues" evidence="1">
    <location>
        <begin position="171"/>
        <end position="183"/>
    </location>
</feature>
<proteinExistence type="predicted"/>
<evidence type="ECO:0000313" key="2">
    <source>
        <dbReference type="EMBL" id="NQV66001.1"/>
    </source>
</evidence>
<evidence type="ECO:0000313" key="3">
    <source>
        <dbReference type="Proteomes" id="UP000754644"/>
    </source>
</evidence>
<comment type="caution">
    <text evidence="2">The sequence shown here is derived from an EMBL/GenBank/DDBJ whole genome shotgun (WGS) entry which is preliminary data.</text>
</comment>
<name>A0A973AAQ2_9GAMM</name>
<dbReference type="PANTHER" id="PTHR39338:SF7">
    <property type="entry name" value="BLL6692 PROTEIN"/>
    <property type="match status" value="1"/>
</dbReference>
<dbReference type="EMBL" id="JABMOJ010000441">
    <property type="protein sequence ID" value="NQV66001.1"/>
    <property type="molecule type" value="Genomic_DNA"/>
</dbReference>
<feature type="non-terminal residue" evidence="2">
    <location>
        <position position="183"/>
    </location>
</feature>
<protein>
    <recommendedName>
        <fullName evidence="4">VWA domain-containing protein</fullName>
    </recommendedName>
</protein>
<reference evidence="2" key="1">
    <citation type="submission" date="2020-05" db="EMBL/GenBank/DDBJ databases">
        <title>Sulfur intermediates as new biogeochemical hubs in an aquatic model microbial ecosystem.</title>
        <authorList>
            <person name="Vigneron A."/>
        </authorList>
    </citation>
    <scope>NUCLEOTIDE SEQUENCE</scope>
    <source>
        <strain evidence="2">Bin.250</strain>
    </source>
</reference>
<gene>
    <name evidence="2" type="ORF">HQ497_11620</name>
</gene>
<dbReference type="Proteomes" id="UP000754644">
    <property type="component" value="Unassembled WGS sequence"/>
</dbReference>
<dbReference type="AlphaFoldDB" id="A0A973AAQ2"/>
<evidence type="ECO:0000256" key="1">
    <source>
        <dbReference type="SAM" id="MobiDB-lite"/>
    </source>
</evidence>
<organism evidence="2 3">
    <name type="scientific">SAR86 cluster bacterium</name>
    <dbReference type="NCBI Taxonomy" id="2030880"/>
    <lineage>
        <taxon>Bacteria</taxon>
        <taxon>Pseudomonadati</taxon>
        <taxon>Pseudomonadota</taxon>
        <taxon>Gammaproteobacteria</taxon>
        <taxon>SAR86 cluster</taxon>
    </lineage>
</organism>
<feature type="compositionally biased region" description="Basic and acidic residues" evidence="1">
    <location>
        <begin position="144"/>
        <end position="157"/>
    </location>
</feature>
<evidence type="ECO:0008006" key="4">
    <source>
        <dbReference type="Google" id="ProtNLM"/>
    </source>
</evidence>
<feature type="compositionally biased region" description="Gly residues" evidence="1">
    <location>
        <begin position="160"/>
        <end position="170"/>
    </location>
</feature>
<sequence length="183" mass="20803">MLIEFLGHLRKYRVPVSIREWLDLLAALRGGLVFAEIDQFYFLSRLCLVKDEKYFDRFDQAFSAYFDQLDDWQSVLADAPVQALLAPALLATLEPQSHRQWRELLEEYQRRVHERRLDEVRLQDAKSEAESDAGQSDHSVAFDADDRDKLELNRAEPEGAGEGQGQGQGEGEGEGECEGEGEG</sequence>